<organism evidence="4 5">
    <name type="scientific">Metarhizium anisopliae BRIP 53293</name>
    <dbReference type="NCBI Taxonomy" id="1291518"/>
    <lineage>
        <taxon>Eukaryota</taxon>
        <taxon>Fungi</taxon>
        <taxon>Dikarya</taxon>
        <taxon>Ascomycota</taxon>
        <taxon>Pezizomycotina</taxon>
        <taxon>Sordariomycetes</taxon>
        <taxon>Hypocreomycetidae</taxon>
        <taxon>Hypocreales</taxon>
        <taxon>Clavicipitaceae</taxon>
        <taxon>Metarhizium</taxon>
    </lineage>
</organism>
<dbReference type="InterPro" id="IPR001314">
    <property type="entry name" value="Peptidase_S1A"/>
</dbReference>
<dbReference type="GO" id="GO:0006508">
    <property type="term" value="P:proteolysis"/>
    <property type="evidence" value="ECO:0007669"/>
    <property type="project" value="InterPro"/>
</dbReference>
<feature type="domain" description="Peptidase S1" evidence="3">
    <location>
        <begin position="27"/>
        <end position="142"/>
    </location>
</feature>
<keyword evidence="2" id="KW-0732">Signal</keyword>
<evidence type="ECO:0000259" key="3">
    <source>
        <dbReference type="PROSITE" id="PS50240"/>
    </source>
</evidence>
<evidence type="ECO:0000313" key="4">
    <source>
        <dbReference type="EMBL" id="KJK73673.1"/>
    </source>
</evidence>
<feature type="signal peptide" evidence="2">
    <location>
        <begin position="1"/>
        <end position="18"/>
    </location>
</feature>
<keyword evidence="5" id="KW-1185">Reference proteome</keyword>
<gene>
    <name evidence="4" type="ORF">H634G_11062</name>
</gene>
<dbReference type="PANTHER" id="PTHR24252">
    <property type="entry name" value="ACROSIN-RELATED"/>
    <property type="match status" value="1"/>
</dbReference>
<dbReference type="InterPro" id="IPR009003">
    <property type="entry name" value="Peptidase_S1_PA"/>
</dbReference>
<keyword evidence="1" id="KW-1015">Disulfide bond</keyword>
<accession>A0A0D9NIY1</accession>
<name>A0A0D9NIY1_METAN</name>
<dbReference type="GO" id="GO:0004252">
    <property type="term" value="F:serine-type endopeptidase activity"/>
    <property type="evidence" value="ECO:0007669"/>
    <property type="project" value="InterPro"/>
</dbReference>
<dbReference type="Proteomes" id="UP000054544">
    <property type="component" value="Unassembled WGS sequence"/>
</dbReference>
<dbReference type="PROSITE" id="PS00134">
    <property type="entry name" value="TRYPSIN_HIS"/>
    <property type="match status" value="1"/>
</dbReference>
<reference evidence="5" key="1">
    <citation type="journal article" date="2014" name="BMC Genomics">
        <title>The genome sequence of the biocontrol fungus Metarhizium anisopliae and comparative genomics of Metarhizium species.</title>
        <authorList>
            <person name="Pattemore J.A."/>
            <person name="Hane J.K."/>
            <person name="Williams A.H."/>
            <person name="Wilson B.A."/>
            <person name="Stodart B.J."/>
            <person name="Ash G.J."/>
        </authorList>
    </citation>
    <scope>NUCLEOTIDE SEQUENCE [LARGE SCALE GENOMIC DNA]</scope>
    <source>
        <strain evidence="5">BRIP 53293</strain>
    </source>
</reference>
<evidence type="ECO:0000313" key="5">
    <source>
        <dbReference type="Proteomes" id="UP000054544"/>
    </source>
</evidence>
<dbReference type="PRINTS" id="PR00722">
    <property type="entry name" value="CHYMOTRYPSIN"/>
</dbReference>
<sequence>MIRKAVITLAVTLTAVSAAVSALDKRVIGGEETKDGEFLFIVSIGDLDEGNHRCGGALLDNTTVLTAAHCLGGAYYMRAGIKDLSKSAVIAKLEFVKEHPDYKLGLPQRGLFAVNDIGILKLSTLIEESDKIKYAKLPQNGSDPVVNSTKFWKRCHHLQQSMRSPREPLGPAFRVHNKNIDPKLADARLN</sequence>
<proteinExistence type="predicted"/>
<dbReference type="PROSITE" id="PS50240">
    <property type="entry name" value="TRYPSIN_DOM"/>
    <property type="match status" value="1"/>
</dbReference>
<dbReference type="InterPro" id="IPR043504">
    <property type="entry name" value="Peptidase_S1_PA_chymotrypsin"/>
</dbReference>
<dbReference type="PANTHER" id="PTHR24252:SF7">
    <property type="entry name" value="HYALIN"/>
    <property type="match status" value="1"/>
</dbReference>
<protein>
    <recommendedName>
        <fullName evidence="3">Peptidase S1 domain-containing protein</fullName>
    </recommendedName>
</protein>
<evidence type="ECO:0000256" key="2">
    <source>
        <dbReference type="SAM" id="SignalP"/>
    </source>
</evidence>
<dbReference type="EMBL" id="KE384790">
    <property type="protein sequence ID" value="KJK73673.1"/>
    <property type="molecule type" value="Genomic_DNA"/>
</dbReference>
<dbReference type="STRING" id="1291518.A0A0D9NIY1"/>
<dbReference type="InterPro" id="IPR001254">
    <property type="entry name" value="Trypsin_dom"/>
</dbReference>
<dbReference type="SUPFAM" id="SSF50494">
    <property type="entry name" value="Trypsin-like serine proteases"/>
    <property type="match status" value="1"/>
</dbReference>
<dbReference type="SMART" id="SM00020">
    <property type="entry name" value="Tryp_SPc"/>
    <property type="match status" value="1"/>
</dbReference>
<feature type="chain" id="PRO_5002341484" description="Peptidase S1 domain-containing protein" evidence="2">
    <location>
        <begin position="19"/>
        <end position="190"/>
    </location>
</feature>
<dbReference type="AlphaFoldDB" id="A0A0D9NIY1"/>
<dbReference type="InterPro" id="IPR018114">
    <property type="entry name" value="TRYPSIN_HIS"/>
</dbReference>
<dbReference type="Pfam" id="PF00089">
    <property type="entry name" value="Trypsin"/>
    <property type="match status" value="1"/>
</dbReference>
<evidence type="ECO:0000256" key="1">
    <source>
        <dbReference type="ARBA" id="ARBA00023157"/>
    </source>
</evidence>
<dbReference type="Gene3D" id="2.40.10.10">
    <property type="entry name" value="Trypsin-like serine proteases"/>
    <property type="match status" value="1"/>
</dbReference>